<evidence type="ECO:0000313" key="9">
    <source>
        <dbReference type="Proteomes" id="UP001597295"/>
    </source>
</evidence>
<dbReference type="Proteomes" id="UP001597295">
    <property type="component" value="Unassembled WGS sequence"/>
</dbReference>
<dbReference type="GO" id="GO:0005524">
    <property type="term" value="F:ATP binding"/>
    <property type="evidence" value="ECO:0007669"/>
    <property type="project" value="UniProtKB-KW"/>
</dbReference>
<dbReference type="SUPFAM" id="SSF52540">
    <property type="entry name" value="P-loop containing nucleoside triphosphate hydrolases"/>
    <property type="match status" value="1"/>
</dbReference>
<comment type="similarity">
    <text evidence="1">Belongs to the ABC transporter superfamily.</text>
</comment>
<proteinExistence type="inferred from homology"/>
<dbReference type="Gene3D" id="3.40.50.300">
    <property type="entry name" value="P-loop containing nucleotide triphosphate hydrolases"/>
    <property type="match status" value="1"/>
</dbReference>
<feature type="domain" description="ABC transporter" evidence="7">
    <location>
        <begin position="2"/>
        <end position="225"/>
    </location>
</feature>
<dbReference type="InterPro" id="IPR003439">
    <property type="entry name" value="ABC_transporter-like_ATP-bd"/>
</dbReference>
<keyword evidence="4 8" id="KW-0067">ATP-binding</keyword>
<keyword evidence="5" id="KW-0862">Zinc</keyword>
<evidence type="ECO:0000256" key="3">
    <source>
        <dbReference type="ARBA" id="ARBA00022741"/>
    </source>
</evidence>
<gene>
    <name evidence="8" type="ORF">ACFSM5_10770</name>
</gene>
<evidence type="ECO:0000256" key="2">
    <source>
        <dbReference type="ARBA" id="ARBA00022448"/>
    </source>
</evidence>
<accession>A0ABW5DTQ7</accession>
<dbReference type="EMBL" id="JBHUIP010000011">
    <property type="protein sequence ID" value="MFD2263371.1"/>
    <property type="molecule type" value="Genomic_DNA"/>
</dbReference>
<dbReference type="PROSITE" id="PS50893">
    <property type="entry name" value="ABC_TRANSPORTER_2"/>
    <property type="match status" value="1"/>
</dbReference>
<dbReference type="InterPro" id="IPR027417">
    <property type="entry name" value="P-loop_NTPase"/>
</dbReference>
<dbReference type="PANTHER" id="PTHR42734:SF6">
    <property type="entry name" value="MOLYBDATE IMPORT ATP-BINDING PROTEIN MOLC"/>
    <property type="match status" value="1"/>
</dbReference>
<evidence type="ECO:0000256" key="4">
    <source>
        <dbReference type="ARBA" id="ARBA00022840"/>
    </source>
</evidence>
<evidence type="ECO:0000313" key="8">
    <source>
        <dbReference type="EMBL" id="MFD2263371.1"/>
    </source>
</evidence>
<dbReference type="InterPro" id="IPR050153">
    <property type="entry name" value="Metal_Ion_Import_ABC"/>
</dbReference>
<dbReference type="PANTHER" id="PTHR42734">
    <property type="entry name" value="METAL TRANSPORT SYSTEM ATP-BINDING PROTEIN TM_0124-RELATED"/>
    <property type="match status" value="1"/>
</dbReference>
<keyword evidence="3" id="KW-0547">Nucleotide-binding</keyword>
<evidence type="ECO:0000259" key="7">
    <source>
        <dbReference type="PROSITE" id="PS50893"/>
    </source>
</evidence>
<evidence type="ECO:0000256" key="1">
    <source>
        <dbReference type="ARBA" id="ARBA00005417"/>
    </source>
</evidence>
<dbReference type="RefSeq" id="WP_379876372.1">
    <property type="nucleotide sequence ID" value="NZ_JBHUIP010000011.1"/>
</dbReference>
<keyword evidence="5" id="KW-0864">Zinc transport</keyword>
<dbReference type="SMART" id="SM00382">
    <property type="entry name" value="AAA"/>
    <property type="match status" value="1"/>
</dbReference>
<dbReference type="PROSITE" id="PS00211">
    <property type="entry name" value="ABC_TRANSPORTER_1"/>
    <property type="match status" value="1"/>
</dbReference>
<keyword evidence="6" id="KW-0406">Ion transport</keyword>
<reference evidence="9" key="1">
    <citation type="journal article" date="2019" name="Int. J. Syst. Evol. Microbiol.">
        <title>The Global Catalogue of Microorganisms (GCM) 10K type strain sequencing project: providing services to taxonomists for standard genome sequencing and annotation.</title>
        <authorList>
            <consortium name="The Broad Institute Genomics Platform"/>
            <consortium name="The Broad Institute Genome Sequencing Center for Infectious Disease"/>
            <person name="Wu L."/>
            <person name="Ma J."/>
        </authorList>
    </citation>
    <scope>NUCLEOTIDE SEQUENCE [LARGE SCALE GENOMIC DNA]</scope>
    <source>
        <strain evidence="9">CGMCC 1.19062</strain>
    </source>
</reference>
<comment type="caution">
    <text evidence="8">The sequence shown here is derived from an EMBL/GenBank/DDBJ whole genome shotgun (WGS) entry which is preliminary data.</text>
</comment>
<sequence>MIEVKRLSLALSGNPILDGYDFTLPKGAVLAILGANGIGKTSLISCIAGLKRPDAGSAKCGGQIGFVPQLVDVAFDYSVIDMVLMGRARHMGLFGSPKAADFRIAHEMMELLSIRHLAERSFNALSGGQRQLATIAQALASECEVLILDEPCSALDYRNQAIVIETLARLRRDHGMTIVFTSHTPQHALEIATHVLLMHSGTSFDFGPMADVLTEDNLSRLYGVPVRQAHFEGSGAYTFAPLLTSL</sequence>
<evidence type="ECO:0000256" key="5">
    <source>
        <dbReference type="ARBA" id="ARBA00022906"/>
    </source>
</evidence>
<keyword evidence="9" id="KW-1185">Reference proteome</keyword>
<dbReference type="InterPro" id="IPR003593">
    <property type="entry name" value="AAA+_ATPase"/>
</dbReference>
<evidence type="ECO:0000256" key="6">
    <source>
        <dbReference type="ARBA" id="ARBA00023065"/>
    </source>
</evidence>
<organism evidence="8 9">
    <name type="scientific">Lacibacterium aquatile</name>
    <dbReference type="NCBI Taxonomy" id="1168082"/>
    <lineage>
        <taxon>Bacteria</taxon>
        <taxon>Pseudomonadati</taxon>
        <taxon>Pseudomonadota</taxon>
        <taxon>Alphaproteobacteria</taxon>
        <taxon>Rhodospirillales</taxon>
        <taxon>Rhodospirillaceae</taxon>
    </lineage>
</organism>
<dbReference type="InterPro" id="IPR017871">
    <property type="entry name" value="ABC_transporter-like_CS"/>
</dbReference>
<protein>
    <submittedName>
        <fullName evidence="8">ABC transporter ATP-binding protein</fullName>
    </submittedName>
</protein>
<keyword evidence="2" id="KW-0813">Transport</keyword>
<dbReference type="Pfam" id="PF00005">
    <property type="entry name" value="ABC_tran"/>
    <property type="match status" value="1"/>
</dbReference>
<name>A0ABW5DTQ7_9PROT</name>